<organism evidence="3 4">
    <name type="scientific">candidate division CSSED10-310 bacterium</name>
    <dbReference type="NCBI Taxonomy" id="2855610"/>
    <lineage>
        <taxon>Bacteria</taxon>
        <taxon>Bacteria division CSSED10-310</taxon>
    </lineage>
</organism>
<proteinExistence type="predicted"/>
<accession>A0ABV6Z5S1</accession>
<dbReference type="Proteomes" id="UP001594351">
    <property type="component" value="Unassembled WGS sequence"/>
</dbReference>
<comment type="caution">
    <text evidence="3">The sequence shown here is derived from an EMBL/GenBank/DDBJ whole genome shotgun (WGS) entry which is preliminary data.</text>
</comment>
<evidence type="ECO:0000259" key="1">
    <source>
        <dbReference type="Pfam" id="PF00501"/>
    </source>
</evidence>
<name>A0ABV6Z5S1_UNCC1</name>
<dbReference type="Gene3D" id="3.40.50.12780">
    <property type="entry name" value="N-terminal domain of ligase-like"/>
    <property type="match status" value="1"/>
</dbReference>
<evidence type="ECO:0000313" key="3">
    <source>
        <dbReference type="EMBL" id="MFC1853795.1"/>
    </source>
</evidence>
<keyword evidence="4" id="KW-1185">Reference proteome</keyword>
<sequence>MQLSQCKNFSEVITYHSVVNPNRIFIFDVSSQRTYSYQTFNLTVTKTANFLISQGVQSGDRITAVISNSPEYCFFYFASLRLGAVFNPIPMAAHKEEINKYIKLVEPSLVVIDQQRQAEFEQTERNFYFVPVGKERLFEQSIRTMPDKLPHPIEINEEKPACLYYSSGTTNEPKGVLFSHKNMISNISSICRAFRFNPDNEIHLVFLPLGHTASINYSLLPCAYRGGKIILAVDFWRVRTKIWKLIEEHRVTYMETVPTILYSLLNIYRKKIDHDISSMNFVGCGSAPLQKSIQGEFQERFHLKVANLYGLSETGPSHIDYPLEPGWEHGSIGFPLDVNEVKIVGDDGQPLKTNETGEIVIKGDNVFVGYFKNETLYQEVVKDGYFYSGDLGYKDDQGMFHFVERKKDLIIKGGINIVPGEIDEILMQVPAVKEAVTIGCPNTLFGEDIKSFVVLKDGMTGSSEQIIKFCGQFLPPYKIPTEIEIVESIPKTYSGKLLRKKLREQHAK</sequence>
<evidence type="ECO:0000259" key="2">
    <source>
        <dbReference type="Pfam" id="PF13193"/>
    </source>
</evidence>
<dbReference type="InterPro" id="IPR025110">
    <property type="entry name" value="AMP-bd_C"/>
</dbReference>
<dbReference type="InterPro" id="IPR000873">
    <property type="entry name" value="AMP-dep_synth/lig_dom"/>
</dbReference>
<dbReference type="PANTHER" id="PTHR24096">
    <property type="entry name" value="LONG-CHAIN-FATTY-ACID--COA LIGASE"/>
    <property type="match status" value="1"/>
</dbReference>
<dbReference type="SUPFAM" id="SSF56801">
    <property type="entry name" value="Acetyl-CoA synthetase-like"/>
    <property type="match status" value="1"/>
</dbReference>
<dbReference type="InterPro" id="IPR045851">
    <property type="entry name" value="AMP-bd_C_sf"/>
</dbReference>
<dbReference type="InterPro" id="IPR042099">
    <property type="entry name" value="ANL_N_sf"/>
</dbReference>
<dbReference type="EMBL" id="JBHPBY010000606">
    <property type="protein sequence ID" value="MFC1853795.1"/>
    <property type="molecule type" value="Genomic_DNA"/>
</dbReference>
<protein>
    <submittedName>
        <fullName evidence="3">Class I adenylate-forming enzyme family protein</fullName>
    </submittedName>
</protein>
<feature type="domain" description="AMP-dependent synthetase/ligase" evidence="1">
    <location>
        <begin position="20"/>
        <end position="371"/>
    </location>
</feature>
<evidence type="ECO:0000313" key="4">
    <source>
        <dbReference type="Proteomes" id="UP001594351"/>
    </source>
</evidence>
<dbReference type="Pfam" id="PF13193">
    <property type="entry name" value="AMP-binding_C"/>
    <property type="match status" value="1"/>
</dbReference>
<gene>
    <name evidence="3" type="ORF">ACFL27_26730</name>
</gene>
<reference evidence="3 4" key="1">
    <citation type="submission" date="2024-09" db="EMBL/GenBank/DDBJ databases">
        <title>Laminarin stimulates single cell rates of sulfate reduction while oxygen inhibits transcriptomic activity in coastal marine sediment.</title>
        <authorList>
            <person name="Lindsay M."/>
            <person name="Orcutt B."/>
            <person name="Emerson D."/>
            <person name="Stepanauskas R."/>
            <person name="D'Angelo T."/>
        </authorList>
    </citation>
    <scope>NUCLEOTIDE SEQUENCE [LARGE SCALE GENOMIC DNA]</scope>
    <source>
        <strain evidence="3">SAG AM-311-K15</strain>
    </source>
</reference>
<feature type="domain" description="AMP-binding enzyme C-terminal" evidence="2">
    <location>
        <begin position="421"/>
        <end position="496"/>
    </location>
</feature>
<dbReference type="Pfam" id="PF00501">
    <property type="entry name" value="AMP-binding"/>
    <property type="match status" value="1"/>
</dbReference>
<dbReference type="Gene3D" id="3.30.300.30">
    <property type="match status" value="1"/>
</dbReference>